<dbReference type="RefSeq" id="WP_039236088.1">
    <property type="nucleotide sequence ID" value="NZ_JWIR02000059.1"/>
</dbReference>
<organism evidence="1 2">
    <name type="scientific">Bacillus thermotolerans</name>
    <name type="common">Quasibacillus thermotolerans</name>
    <dbReference type="NCBI Taxonomy" id="1221996"/>
    <lineage>
        <taxon>Bacteria</taxon>
        <taxon>Bacillati</taxon>
        <taxon>Bacillota</taxon>
        <taxon>Bacilli</taxon>
        <taxon>Bacillales</taxon>
        <taxon>Bacillaceae</taxon>
        <taxon>Bacillus</taxon>
    </lineage>
</organism>
<gene>
    <name evidence="1" type="ORF">QY95_02998</name>
</gene>
<evidence type="ECO:0000313" key="1">
    <source>
        <dbReference type="EMBL" id="KKB36730.1"/>
    </source>
</evidence>
<dbReference type="EMBL" id="JWIR02000059">
    <property type="protein sequence ID" value="KKB36730.1"/>
    <property type="molecule type" value="Genomic_DNA"/>
</dbReference>
<accession>A0A0F5HUK5</accession>
<proteinExistence type="predicted"/>
<name>A0A0F5HLE3_BACTR</name>
<comment type="caution">
    <text evidence="1">The sequence shown here is derived from an EMBL/GenBank/DDBJ whole genome shotgun (WGS) entry which is preliminary data.</text>
</comment>
<evidence type="ECO:0000313" key="2">
    <source>
        <dbReference type="Proteomes" id="UP000031563"/>
    </source>
</evidence>
<sequence>MKQIEGYVTVTKDMIQDYEELFGTQSSLSPAFPMIFYRELSVPWTFDASPVHRKQSCRCYEAITCGQTYRCVATLKPRMKKGAYAFYTQTLTGYTPNGKEGFQCVSELVVPLP</sequence>
<keyword evidence="2" id="KW-1185">Reference proteome</keyword>
<dbReference type="STRING" id="1221996.QY95_02998"/>
<dbReference type="Proteomes" id="UP000031563">
    <property type="component" value="Unassembled WGS sequence"/>
</dbReference>
<protein>
    <submittedName>
        <fullName evidence="1">Uncharacterized protein</fullName>
    </submittedName>
</protein>
<dbReference type="AlphaFoldDB" id="A0A0F5HLE3"/>
<reference evidence="1" key="1">
    <citation type="submission" date="2015-02" db="EMBL/GenBank/DDBJ databases">
        <title>Genome Assembly of Bacillaceae bacterium MTCC 8252.</title>
        <authorList>
            <person name="Verma A."/>
            <person name="Khatri I."/>
            <person name="Mual P."/>
            <person name="Subramanian S."/>
            <person name="Krishnamurthi S."/>
        </authorList>
    </citation>
    <scope>NUCLEOTIDE SEQUENCE [LARGE SCALE GENOMIC DNA]</scope>
    <source>
        <strain evidence="1">MTCC 8252</strain>
    </source>
</reference>
<dbReference type="OrthoDB" id="160199at2"/>
<accession>A0A0F5HLE3</accession>